<dbReference type="Pfam" id="PF02874">
    <property type="entry name" value="ATP-synt_ab_N"/>
    <property type="match status" value="1"/>
</dbReference>
<keyword evidence="2" id="KW-0813">Transport</keyword>
<protein>
    <submittedName>
        <fullName evidence="12">EscN/YscN/HrcN family type III secretion system ATPase</fullName>
    </submittedName>
</protein>
<keyword evidence="4" id="KW-0547">Nucleotide-binding</keyword>
<reference evidence="12" key="1">
    <citation type="submission" date="2016-11" db="EMBL/GenBank/DDBJ databases">
        <title>Complete Genome Sequencing of Pandoraea pulmonicola DSM 16583.</title>
        <authorList>
            <person name="Chan K.-G."/>
        </authorList>
    </citation>
    <scope>NUCLEOTIDE SEQUENCE</scope>
    <source>
        <strain evidence="12">DSM 16583</strain>
    </source>
</reference>
<comment type="subcellular location">
    <subcellularLocation>
        <location evidence="1">Cytoplasm</location>
    </subcellularLocation>
</comment>
<dbReference type="NCBIfam" id="NF006012">
    <property type="entry name" value="PRK08149.1"/>
    <property type="match status" value="1"/>
</dbReference>
<dbReference type="NCBIfam" id="TIGR01026">
    <property type="entry name" value="fliI_yscN"/>
    <property type="match status" value="1"/>
</dbReference>
<dbReference type="PANTHER" id="PTHR15184">
    <property type="entry name" value="ATP SYNTHASE"/>
    <property type="match status" value="1"/>
</dbReference>
<dbReference type="Pfam" id="PF00006">
    <property type="entry name" value="ATP-synt_ab"/>
    <property type="match status" value="1"/>
</dbReference>
<keyword evidence="8" id="KW-0472">Membrane</keyword>
<keyword evidence="9" id="KW-0139">CF(1)</keyword>
<dbReference type="CDD" id="cd01136">
    <property type="entry name" value="ATPase_flagellum-secretory_path_III"/>
    <property type="match status" value="1"/>
</dbReference>
<evidence type="ECO:0000313" key="13">
    <source>
        <dbReference type="Proteomes" id="UP000035086"/>
    </source>
</evidence>
<dbReference type="Pfam" id="PF18269">
    <property type="entry name" value="T3SS_ATPase_C"/>
    <property type="match status" value="1"/>
</dbReference>
<dbReference type="InterPro" id="IPR000194">
    <property type="entry name" value="ATPase_F1/V1/A1_a/bsu_nucl-bd"/>
</dbReference>
<dbReference type="InterPro" id="IPR050053">
    <property type="entry name" value="ATPase_alpha/beta_chains"/>
</dbReference>
<evidence type="ECO:0000256" key="4">
    <source>
        <dbReference type="ARBA" id="ARBA00022741"/>
    </source>
</evidence>
<dbReference type="InterPro" id="IPR004100">
    <property type="entry name" value="ATPase_F1/V1/A1_a/bsu_N"/>
</dbReference>
<evidence type="ECO:0000256" key="5">
    <source>
        <dbReference type="ARBA" id="ARBA00022840"/>
    </source>
</evidence>
<dbReference type="InterPro" id="IPR005714">
    <property type="entry name" value="ATPase_T3SS_FliI/YscN"/>
</dbReference>
<evidence type="ECO:0000259" key="11">
    <source>
        <dbReference type="SMART" id="SM00382"/>
    </source>
</evidence>
<evidence type="ECO:0000256" key="7">
    <source>
        <dbReference type="ARBA" id="ARBA00022967"/>
    </source>
</evidence>
<dbReference type="Proteomes" id="UP000035086">
    <property type="component" value="Chromosome"/>
</dbReference>
<dbReference type="CDD" id="cd01426">
    <property type="entry name" value="ATP-synt_F1_V1_A1_AB_FliI_N"/>
    <property type="match status" value="1"/>
</dbReference>
<evidence type="ECO:0000313" key="12">
    <source>
        <dbReference type="EMBL" id="AJC22365.1"/>
    </source>
</evidence>
<evidence type="ECO:0000256" key="6">
    <source>
        <dbReference type="ARBA" id="ARBA00022927"/>
    </source>
</evidence>
<keyword evidence="13" id="KW-1185">Reference proteome</keyword>
<comment type="catalytic activity">
    <reaction evidence="10">
        <text>ATP + H2O + cellular proteinSide 1 = ADP + phosphate + cellular proteinSide 2.</text>
        <dbReference type="EC" id="7.4.2.8"/>
    </reaction>
</comment>
<organism evidence="12 13">
    <name type="scientific">Pandoraea pulmonicola</name>
    <dbReference type="NCBI Taxonomy" id="93221"/>
    <lineage>
        <taxon>Bacteria</taxon>
        <taxon>Pseudomonadati</taxon>
        <taxon>Pseudomonadota</taxon>
        <taxon>Betaproteobacteria</taxon>
        <taxon>Burkholderiales</taxon>
        <taxon>Burkholderiaceae</taxon>
        <taxon>Pandoraea</taxon>
    </lineage>
</organism>
<feature type="domain" description="AAA+ ATPase" evidence="11">
    <location>
        <begin position="156"/>
        <end position="337"/>
    </location>
</feature>
<evidence type="ECO:0000256" key="9">
    <source>
        <dbReference type="ARBA" id="ARBA00023196"/>
    </source>
</evidence>
<keyword evidence="6" id="KW-0653">Protein transport</keyword>
<evidence type="ECO:0000256" key="3">
    <source>
        <dbReference type="ARBA" id="ARBA00022490"/>
    </source>
</evidence>
<dbReference type="InterPro" id="IPR020003">
    <property type="entry name" value="ATPase_a/bsu_AS"/>
</dbReference>
<evidence type="ECO:0000256" key="8">
    <source>
        <dbReference type="ARBA" id="ARBA00023136"/>
    </source>
</evidence>
<accession>A0ABM5S3N3</accession>
<evidence type="ECO:0000256" key="10">
    <source>
        <dbReference type="ARBA" id="ARBA00034006"/>
    </source>
</evidence>
<dbReference type="Gene3D" id="3.40.50.12240">
    <property type="match status" value="1"/>
</dbReference>
<dbReference type="InterPro" id="IPR003593">
    <property type="entry name" value="AAA+_ATPase"/>
</dbReference>
<dbReference type="PANTHER" id="PTHR15184:SF9">
    <property type="entry name" value="SPI-1 TYPE 3 SECRETION SYSTEM ATPASE"/>
    <property type="match status" value="1"/>
</dbReference>
<keyword evidence="7" id="KW-1278">Translocase</keyword>
<evidence type="ECO:0000256" key="1">
    <source>
        <dbReference type="ARBA" id="ARBA00004496"/>
    </source>
</evidence>
<dbReference type="SMART" id="SM00382">
    <property type="entry name" value="AAA"/>
    <property type="match status" value="1"/>
</dbReference>
<name>A0ABM5S3N3_PANPU</name>
<dbReference type="SUPFAM" id="SSF52540">
    <property type="entry name" value="P-loop containing nucleoside triphosphate hydrolases"/>
    <property type="match status" value="1"/>
</dbReference>
<dbReference type="EMBL" id="CP010310">
    <property type="protein sequence ID" value="AJC22365.1"/>
    <property type="molecule type" value="Genomic_DNA"/>
</dbReference>
<evidence type="ECO:0000256" key="2">
    <source>
        <dbReference type="ARBA" id="ARBA00022448"/>
    </source>
</evidence>
<keyword evidence="9" id="KW-0066">ATP synthesis</keyword>
<dbReference type="PROSITE" id="PS00152">
    <property type="entry name" value="ATPASE_ALPHA_BETA"/>
    <property type="match status" value="1"/>
</dbReference>
<dbReference type="InterPro" id="IPR027417">
    <property type="entry name" value="P-loop_NTPase"/>
</dbReference>
<sequence>MESNMLTLFKRCAHPRRVQGPIIEAPLPQVAIGELCLIHQNVHESGVVGRAQVVGFGNGTAILSTLGTTTGLSREAVLVPTGERLAVSVSPAMLGKVIDATGHCVQELLAEPAVPFAPPQRREIDAAPPHPTMRRPTEAPLETGVRVIDGLLTCGVGQRFGIFAAAGCGKTVLMNMLVRHSAADVYVIVLVGERGREVSELVERLKGSARCERTIVVYATSDQSSVDRCNAALLATTIAEYFRDLGLNVMLFFDSMTRYARALRDVALAAGEMPARRGYPASVFEALPRLLERPGCTAMGSITAFYTVLLENEEEPDPIGDEIRSILDGHIYLSRKLADKGHFPAVDVLRSASRLFDGLVSEPHRQIAREFRQYLAKLDEIQLFIDLGEYKRGENPENDKAVEKRPLLDAFVQQSMHEAADFDRTLECLHEAVR</sequence>
<gene>
    <name evidence="12" type="ORF">RO07_21130</name>
</gene>
<proteinExistence type="predicted"/>
<keyword evidence="3" id="KW-0963">Cytoplasm</keyword>
<keyword evidence="5" id="KW-0067">ATP-binding</keyword>
<dbReference type="InterPro" id="IPR040627">
    <property type="entry name" value="T3SS_ATPase_C"/>
</dbReference>